<dbReference type="Proteomes" id="UP000283095">
    <property type="component" value="Chromosome"/>
</dbReference>
<dbReference type="InterPro" id="IPR003717">
    <property type="entry name" value="RecO"/>
</dbReference>
<dbReference type="Gene3D" id="1.20.1440.120">
    <property type="entry name" value="Recombination protein O, C-terminal domain"/>
    <property type="match status" value="1"/>
</dbReference>
<sequence length="250" mass="28874">MFQKCEGIVIRRSDYGENNKVITIYTREFGKIGVMARGASKPNSRLASVTQLFCYGYFLVTPSTGLGSLQQGEMVDSMRFIREDLFATAYASYIIELLDRSVDDKKANPYLFELLYQTLHYINEEYDPEVLKFIFEMKMLPVNGIHPVLNQCTVCGETEGVFAFSLREAGFICHRCFDKDSYHLKLSPAAVKLLRLFYYFDLSRLGNISIKPETKKELQTIIDAYYEEYSGLHLKSKRFLKQLDSMKDLL</sequence>
<dbReference type="Pfam" id="PF02565">
    <property type="entry name" value="RecO_C"/>
    <property type="match status" value="1"/>
</dbReference>
<evidence type="ECO:0000313" key="10">
    <source>
        <dbReference type="Proteomes" id="UP000283095"/>
    </source>
</evidence>
<evidence type="ECO:0000256" key="1">
    <source>
        <dbReference type="ARBA" id="ARBA00007452"/>
    </source>
</evidence>
<evidence type="ECO:0000313" key="9">
    <source>
        <dbReference type="EMBL" id="AZV44428.1"/>
    </source>
</evidence>
<dbReference type="KEGG" id="pasa:BAOM_3819"/>
<dbReference type="SUPFAM" id="SSF57863">
    <property type="entry name" value="ArfGap/RecO-like zinc finger"/>
    <property type="match status" value="1"/>
</dbReference>
<evidence type="ECO:0000256" key="6">
    <source>
        <dbReference type="ARBA" id="ARBA00033409"/>
    </source>
</evidence>
<organism evidence="9 10">
    <name type="scientific">Peribacillus asahii</name>
    <dbReference type="NCBI Taxonomy" id="228899"/>
    <lineage>
        <taxon>Bacteria</taxon>
        <taxon>Bacillati</taxon>
        <taxon>Bacillota</taxon>
        <taxon>Bacilli</taxon>
        <taxon>Bacillales</taxon>
        <taxon>Bacillaceae</taxon>
        <taxon>Peribacillus</taxon>
    </lineage>
</organism>
<dbReference type="PANTHER" id="PTHR33991">
    <property type="entry name" value="DNA REPAIR PROTEIN RECO"/>
    <property type="match status" value="1"/>
</dbReference>
<dbReference type="RefSeq" id="WP_127761404.1">
    <property type="nucleotide sequence ID" value="NZ_CP026095.1"/>
</dbReference>
<dbReference type="GO" id="GO:0043590">
    <property type="term" value="C:bacterial nucleoid"/>
    <property type="evidence" value="ECO:0007669"/>
    <property type="project" value="TreeGrafter"/>
</dbReference>
<evidence type="ECO:0000256" key="7">
    <source>
        <dbReference type="HAMAP-Rule" id="MF_00201"/>
    </source>
</evidence>
<evidence type="ECO:0000256" key="4">
    <source>
        <dbReference type="ARBA" id="ARBA00023172"/>
    </source>
</evidence>
<name>A0A3T0KVT7_9BACI</name>
<dbReference type="InterPro" id="IPR037278">
    <property type="entry name" value="ARFGAP/RecO"/>
</dbReference>
<proteinExistence type="inferred from homology"/>
<comment type="similarity">
    <text evidence="1 7">Belongs to the RecO family.</text>
</comment>
<keyword evidence="3 7" id="KW-0227">DNA damage</keyword>
<evidence type="ECO:0000256" key="3">
    <source>
        <dbReference type="ARBA" id="ARBA00022763"/>
    </source>
</evidence>
<dbReference type="Pfam" id="PF11967">
    <property type="entry name" value="RecO_N"/>
    <property type="match status" value="1"/>
</dbReference>
<accession>A0A3T0KVT7</accession>
<dbReference type="PANTHER" id="PTHR33991:SF1">
    <property type="entry name" value="DNA REPAIR PROTEIN RECO"/>
    <property type="match status" value="1"/>
</dbReference>
<dbReference type="InterPro" id="IPR042242">
    <property type="entry name" value="RecO_C"/>
</dbReference>
<gene>
    <name evidence="7 9" type="primary">recO</name>
    <name evidence="9" type="ORF">BAOM_3819</name>
</gene>
<reference evidence="9 10" key="1">
    <citation type="submission" date="2018-01" db="EMBL/GenBank/DDBJ databases">
        <title>Bacillus asahii Genome sequencing and assembly.</title>
        <authorList>
            <person name="Jiang H."/>
            <person name="Feng Y."/>
            <person name="Zhao F."/>
            <person name="Lin X."/>
        </authorList>
    </citation>
    <scope>NUCLEOTIDE SEQUENCE [LARGE SCALE GENOMIC DNA]</scope>
    <source>
        <strain evidence="9 10">OM18</strain>
    </source>
</reference>
<comment type="function">
    <text evidence="7">Involved in DNA repair and RecF pathway recombination.</text>
</comment>
<dbReference type="InterPro" id="IPR022572">
    <property type="entry name" value="DNA_rep/recomb_RecO_N"/>
</dbReference>
<dbReference type="Gene3D" id="2.40.50.140">
    <property type="entry name" value="Nucleic acid-binding proteins"/>
    <property type="match status" value="1"/>
</dbReference>
<dbReference type="InterPro" id="IPR012340">
    <property type="entry name" value="NA-bd_OB-fold"/>
</dbReference>
<dbReference type="EMBL" id="CP026095">
    <property type="protein sequence ID" value="AZV44428.1"/>
    <property type="molecule type" value="Genomic_DNA"/>
</dbReference>
<dbReference type="GO" id="GO:0006310">
    <property type="term" value="P:DNA recombination"/>
    <property type="evidence" value="ECO:0007669"/>
    <property type="project" value="UniProtKB-UniRule"/>
</dbReference>
<keyword evidence="4 7" id="KW-0233">DNA recombination</keyword>
<dbReference type="GO" id="GO:0006302">
    <property type="term" value="P:double-strand break repair"/>
    <property type="evidence" value="ECO:0007669"/>
    <property type="project" value="TreeGrafter"/>
</dbReference>
<evidence type="ECO:0000259" key="8">
    <source>
        <dbReference type="Pfam" id="PF11967"/>
    </source>
</evidence>
<dbReference type="NCBIfam" id="TIGR00613">
    <property type="entry name" value="reco"/>
    <property type="match status" value="1"/>
</dbReference>
<keyword evidence="5 7" id="KW-0234">DNA repair</keyword>
<dbReference type="AlphaFoldDB" id="A0A3T0KVT7"/>
<dbReference type="SUPFAM" id="SSF50249">
    <property type="entry name" value="Nucleic acid-binding proteins"/>
    <property type="match status" value="1"/>
</dbReference>
<evidence type="ECO:0000256" key="2">
    <source>
        <dbReference type="ARBA" id="ARBA00021310"/>
    </source>
</evidence>
<dbReference type="OrthoDB" id="9797083at2"/>
<dbReference type="HAMAP" id="MF_00201">
    <property type="entry name" value="RecO"/>
    <property type="match status" value="1"/>
</dbReference>
<evidence type="ECO:0000256" key="5">
    <source>
        <dbReference type="ARBA" id="ARBA00023204"/>
    </source>
</evidence>
<feature type="domain" description="DNA replication/recombination mediator RecO N-terminal" evidence="8">
    <location>
        <begin position="1"/>
        <end position="77"/>
    </location>
</feature>
<protein>
    <recommendedName>
        <fullName evidence="2 7">DNA repair protein RecO</fullName>
    </recommendedName>
    <alternativeName>
        <fullName evidence="6 7">Recombination protein O</fullName>
    </alternativeName>
</protein>